<dbReference type="Pfam" id="PF00072">
    <property type="entry name" value="Response_reg"/>
    <property type="match status" value="1"/>
</dbReference>
<dbReference type="SUPFAM" id="SSF52172">
    <property type="entry name" value="CheY-like"/>
    <property type="match status" value="1"/>
</dbReference>
<evidence type="ECO:0000256" key="1">
    <source>
        <dbReference type="ARBA" id="ARBA00022553"/>
    </source>
</evidence>
<dbReference type="PROSITE" id="PS50110">
    <property type="entry name" value="RESPONSE_REGULATORY"/>
    <property type="match status" value="1"/>
</dbReference>
<dbReference type="AlphaFoldDB" id="A0A7T5UFS4"/>
<reference evidence="4 5" key="1">
    <citation type="submission" date="2020-07" db="EMBL/GenBank/DDBJ databases">
        <title>Huge and variable diversity of episymbiotic CPR bacteria and DPANN archaea in groundwater ecosystems.</title>
        <authorList>
            <person name="He C.Y."/>
            <person name="Keren R."/>
            <person name="Whittaker M."/>
            <person name="Farag I.F."/>
            <person name="Doudna J."/>
            <person name="Cate J.H.D."/>
            <person name="Banfield J.F."/>
        </authorList>
    </citation>
    <scope>NUCLEOTIDE SEQUENCE [LARGE SCALE GENOMIC DNA]</scope>
    <source>
        <strain evidence="4">NC_groundwater_70_Ag_B-0.1um_54_66</strain>
    </source>
</reference>
<dbReference type="InterPro" id="IPR050595">
    <property type="entry name" value="Bact_response_regulator"/>
</dbReference>
<proteinExistence type="predicted"/>
<name>A0A7T5UFS4_9BACT</name>
<dbReference type="PANTHER" id="PTHR44591:SF23">
    <property type="entry name" value="CHEY SUBFAMILY"/>
    <property type="match status" value="1"/>
</dbReference>
<keyword evidence="1 2" id="KW-0597">Phosphoprotein</keyword>
<protein>
    <submittedName>
        <fullName evidence="4">Response regulator</fullName>
    </submittedName>
</protein>
<feature type="domain" description="Response regulatory" evidence="3">
    <location>
        <begin position="10"/>
        <end position="127"/>
    </location>
</feature>
<evidence type="ECO:0000313" key="4">
    <source>
        <dbReference type="EMBL" id="QQG35494.1"/>
    </source>
</evidence>
<evidence type="ECO:0000256" key="2">
    <source>
        <dbReference type="PROSITE-ProRule" id="PRU00169"/>
    </source>
</evidence>
<gene>
    <name evidence="4" type="ORF">HYS17_08105</name>
</gene>
<dbReference type="InterPro" id="IPR011006">
    <property type="entry name" value="CheY-like_superfamily"/>
</dbReference>
<dbReference type="SMART" id="SM00448">
    <property type="entry name" value="REC"/>
    <property type="match status" value="1"/>
</dbReference>
<sequence>MAFLNTHVSKILVIDDDELIRMTCRNILKKMNYTVIEAENGVKGLEQFRKEAPQIVITDMLMPDKEGLETISEIRAKNAKVKIIAMSGGGATQNMNFLNLAKQIGADMVLSKPFKPEELMSAIKGVLR</sequence>
<dbReference type="InterPro" id="IPR001789">
    <property type="entry name" value="Sig_transdc_resp-reg_receiver"/>
</dbReference>
<dbReference type="Gene3D" id="3.40.50.2300">
    <property type="match status" value="1"/>
</dbReference>
<evidence type="ECO:0000259" key="3">
    <source>
        <dbReference type="PROSITE" id="PS50110"/>
    </source>
</evidence>
<feature type="modified residue" description="4-aspartylphosphate" evidence="2">
    <location>
        <position position="59"/>
    </location>
</feature>
<dbReference type="Proteomes" id="UP000595362">
    <property type="component" value="Chromosome"/>
</dbReference>
<dbReference type="GO" id="GO:0000160">
    <property type="term" value="P:phosphorelay signal transduction system"/>
    <property type="evidence" value="ECO:0007669"/>
    <property type="project" value="InterPro"/>
</dbReference>
<dbReference type="CDD" id="cd00156">
    <property type="entry name" value="REC"/>
    <property type="match status" value="1"/>
</dbReference>
<dbReference type="PANTHER" id="PTHR44591">
    <property type="entry name" value="STRESS RESPONSE REGULATOR PROTEIN 1"/>
    <property type="match status" value="1"/>
</dbReference>
<organism evidence="4 5">
    <name type="scientific">Micavibrio aeruginosavorus</name>
    <dbReference type="NCBI Taxonomy" id="349221"/>
    <lineage>
        <taxon>Bacteria</taxon>
        <taxon>Pseudomonadati</taxon>
        <taxon>Bdellovibrionota</taxon>
        <taxon>Bdellovibrionia</taxon>
        <taxon>Bdellovibrionales</taxon>
        <taxon>Pseudobdellovibrionaceae</taxon>
        <taxon>Micavibrio</taxon>
    </lineage>
</organism>
<evidence type="ECO:0000313" key="5">
    <source>
        <dbReference type="Proteomes" id="UP000595362"/>
    </source>
</evidence>
<dbReference type="EMBL" id="CP066681">
    <property type="protein sequence ID" value="QQG35494.1"/>
    <property type="molecule type" value="Genomic_DNA"/>
</dbReference>
<accession>A0A7T5UFS4</accession>